<dbReference type="RefSeq" id="WP_410024520.1">
    <property type="nucleotide sequence ID" value="NZ_JBGMEG010000013.1"/>
</dbReference>
<evidence type="ECO:0008006" key="5">
    <source>
        <dbReference type="Google" id="ProtNLM"/>
    </source>
</evidence>
<sequence>MKKFVPIMALSLALVGCNNTDAPANEVSPQEKVETNEDNDSTQVIDVKKAEDNKENSEEAENTDSKEVEQTEDSENDQKEEDEEKTEEETEDKEVSDEEVTKDDLFFNPLGPFSSVDENGVLVDENGNEITIDNTDHYDYVKYTNNVFVKSKSDIYDQVLIVRMNDKSVETLFEFPGVDDFRPLGMIGDRIYGFHDQQSKAEINGTPTLDTEKSAIAYVDLATGEVHDFEATVDVMTGGAVVVDGELQFTKPGDNNEQDAYNYDLYKLDLSKGTDQEAELVEKNFDLQYLFGQKRFENGNPVWKIYRADNDNIYANDQKFPFLWAEQGMQEIIGNNIFYYEFSDSEDKLSTPIKVINMTSGETVLDTQIRGMKIADGKLYYLTTDNELESVDIEL</sequence>
<feature type="chain" id="PRO_5047150130" description="DUF5050 domain-containing protein" evidence="2">
    <location>
        <begin position="25"/>
        <end position="395"/>
    </location>
</feature>
<comment type="caution">
    <text evidence="3">The sequence shown here is derived from an EMBL/GenBank/DDBJ whole genome shotgun (WGS) entry which is preliminary data.</text>
</comment>
<feature type="compositionally biased region" description="Basic and acidic residues" evidence="1">
    <location>
        <begin position="46"/>
        <end position="69"/>
    </location>
</feature>
<dbReference type="Proteomes" id="UP001637993">
    <property type="component" value="Unassembled WGS sequence"/>
</dbReference>
<dbReference type="PROSITE" id="PS51257">
    <property type="entry name" value="PROKAR_LIPOPROTEIN"/>
    <property type="match status" value="1"/>
</dbReference>
<reference evidence="3 4" key="1">
    <citation type="journal article" date="2025" name="Anaerobe">
        <title>Description of Anaerococcus kampingiae sp. nov., Anaerococcus groningensis sp. nov., Anaerococcus martiniensis sp. nov., and Anaerococcus cruorum sp. nov., isolated from human clinical specimens.</title>
        <authorList>
            <person name="Boiten K.E."/>
            <person name="Meijer J."/>
            <person name="van Wezel E.M."/>
            <person name="Veloo A.C.M."/>
        </authorList>
    </citation>
    <scope>NUCLEOTIDE SEQUENCE [LARGE SCALE GENOMIC DNA]</scope>
    <source>
        <strain evidence="3 4">ENR1011</strain>
    </source>
</reference>
<gene>
    <name evidence="3" type="ORF">AB9Q04_06430</name>
</gene>
<organism evidence="3 4">
    <name type="scientific">Anaerococcus groningensis</name>
    <dbReference type="NCBI Taxonomy" id="3115616"/>
    <lineage>
        <taxon>Bacteria</taxon>
        <taxon>Bacillati</taxon>
        <taxon>Bacillota</taxon>
        <taxon>Tissierellia</taxon>
        <taxon>Tissierellales</taxon>
        <taxon>Peptoniphilaceae</taxon>
        <taxon>Anaerococcus</taxon>
    </lineage>
</organism>
<proteinExistence type="predicted"/>
<evidence type="ECO:0000256" key="1">
    <source>
        <dbReference type="SAM" id="MobiDB-lite"/>
    </source>
</evidence>
<feature type="signal peptide" evidence="2">
    <location>
        <begin position="1"/>
        <end position="24"/>
    </location>
</feature>
<keyword evidence="2" id="KW-0732">Signal</keyword>
<evidence type="ECO:0000313" key="4">
    <source>
        <dbReference type="Proteomes" id="UP001637993"/>
    </source>
</evidence>
<protein>
    <recommendedName>
        <fullName evidence="5">DUF5050 domain-containing protein</fullName>
    </recommendedName>
</protein>
<feature type="compositionally biased region" description="Acidic residues" evidence="1">
    <location>
        <begin position="70"/>
        <end position="101"/>
    </location>
</feature>
<name>A0ABW9N1H3_9FIRM</name>
<keyword evidence="4" id="KW-1185">Reference proteome</keyword>
<evidence type="ECO:0000256" key="2">
    <source>
        <dbReference type="SAM" id="SignalP"/>
    </source>
</evidence>
<evidence type="ECO:0000313" key="3">
    <source>
        <dbReference type="EMBL" id="MFO3717959.1"/>
    </source>
</evidence>
<accession>A0ABW9N1H3</accession>
<feature type="region of interest" description="Disordered" evidence="1">
    <location>
        <begin position="19"/>
        <end position="120"/>
    </location>
</feature>
<dbReference type="EMBL" id="JBGMEG010000013">
    <property type="protein sequence ID" value="MFO3717959.1"/>
    <property type="molecule type" value="Genomic_DNA"/>
</dbReference>